<proteinExistence type="inferred from homology"/>
<dbReference type="Pfam" id="PF14559">
    <property type="entry name" value="TPR_19"/>
    <property type="match status" value="1"/>
</dbReference>
<dbReference type="InterPro" id="IPR011990">
    <property type="entry name" value="TPR-like_helical_dom_sf"/>
</dbReference>
<dbReference type="Pfam" id="PF00085">
    <property type="entry name" value="Thioredoxin"/>
    <property type="match status" value="1"/>
</dbReference>
<dbReference type="InterPro" id="IPR036249">
    <property type="entry name" value="Thioredoxin-like_sf"/>
</dbReference>
<accession>A0ABQ5T8P7</accession>
<reference evidence="9" key="1">
    <citation type="journal article" date="2014" name="Int. J. Syst. Evol. Microbiol.">
        <title>Complete genome of a new Firmicutes species belonging to the dominant human colonic microbiota ('Ruminococcus bicirculans') reveals two chromosomes and a selective capacity to utilize plant glucans.</title>
        <authorList>
            <consortium name="NISC Comparative Sequencing Program"/>
            <person name="Wegmann U."/>
            <person name="Louis P."/>
            <person name="Goesmann A."/>
            <person name="Henrissat B."/>
            <person name="Duncan S.H."/>
            <person name="Flint H.J."/>
        </authorList>
    </citation>
    <scope>NUCLEOTIDE SEQUENCE</scope>
    <source>
        <strain evidence="9">VKM B-1499</strain>
    </source>
</reference>
<feature type="domain" description="Thioredoxin" evidence="8">
    <location>
        <begin position="8"/>
        <end position="124"/>
    </location>
</feature>
<dbReference type="CDD" id="cd02956">
    <property type="entry name" value="ybbN"/>
    <property type="match status" value="1"/>
</dbReference>
<keyword evidence="5" id="KW-0676">Redox-active center</keyword>
<feature type="repeat" description="TPR" evidence="7">
    <location>
        <begin position="132"/>
        <end position="165"/>
    </location>
</feature>
<sequence>MTLIDPTLSPGRSGDDLIKEGTDASFMTDVIEASRHQPVIVDFWATWCGPCRTLGPALEKAVRAAKGAVKMVKIDVDANPAYAGQLRVQSIPTVYAFVNGQPVDGFQGAIPDSQIKAFIDKLTGGAGGSTETTQLLELGEESLGLNDFGGAAQAFAHVLSIEPENEKAIAGMARVYLANGDPEQALQTIAMAPQDSKEPTVQSVRAQLALAAKAPTGAFAELEAKVEADPTDHQARFDLAEAQSAAGDFKGAVDNLLAIIQADREWNDQAARKQLLVIFEAAGVSSDVSKDGRRRLSSILFS</sequence>
<evidence type="ECO:0000256" key="2">
    <source>
        <dbReference type="ARBA" id="ARBA00022448"/>
    </source>
</evidence>
<evidence type="ECO:0000256" key="3">
    <source>
        <dbReference type="ARBA" id="ARBA00022982"/>
    </source>
</evidence>
<evidence type="ECO:0000259" key="8">
    <source>
        <dbReference type="PROSITE" id="PS51352"/>
    </source>
</evidence>
<protein>
    <recommendedName>
        <fullName evidence="6">Thioredoxin</fullName>
    </recommendedName>
</protein>
<dbReference type="NCBIfam" id="TIGR01068">
    <property type="entry name" value="thioredoxin"/>
    <property type="match status" value="1"/>
</dbReference>
<dbReference type="SUPFAM" id="SSF48452">
    <property type="entry name" value="TPR-like"/>
    <property type="match status" value="1"/>
</dbReference>
<evidence type="ECO:0000256" key="7">
    <source>
        <dbReference type="PROSITE-ProRule" id="PRU00339"/>
    </source>
</evidence>
<dbReference type="PANTHER" id="PTHR45663">
    <property type="entry name" value="GEO12009P1"/>
    <property type="match status" value="1"/>
</dbReference>
<dbReference type="PROSITE" id="PS51352">
    <property type="entry name" value="THIOREDOXIN_2"/>
    <property type="match status" value="1"/>
</dbReference>
<dbReference type="PANTHER" id="PTHR45663:SF11">
    <property type="entry name" value="GEO12009P1"/>
    <property type="match status" value="1"/>
</dbReference>
<dbReference type="Gene3D" id="1.25.40.10">
    <property type="entry name" value="Tetratricopeptide repeat domain"/>
    <property type="match status" value="2"/>
</dbReference>
<dbReference type="PRINTS" id="PR00421">
    <property type="entry name" value="THIOREDOXIN"/>
</dbReference>
<evidence type="ECO:0000313" key="10">
    <source>
        <dbReference type="Proteomes" id="UP001143509"/>
    </source>
</evidence>
<dbReference type="InterPro" id="IPR017937">
    <property type="entry name" value="Thioredoxin_CS"/>
</dbReference>
<keyword evidence="3" id="KW-0249">Electron transport</keyword>
<evidence type="ECO:0000256" key="4">
    <source>
        <dbReference type="ARBA" id="ARBA00023157"/>
    </source>
</evidence>
<keyword evidence="2" id="KW-0813">Transport</keyword>
<dbReference type="PROSITE" id="PS50005">
    <property type="entry name" value="TPR"/>
    <property type="match status" value="1"/>
</dbReference>
<evidence type="ECO:0000313" key="9">
    <source>
        <dbReference type="EMBL" id="GLK48736.1"/>
    </source>
</evidence>
<dbReference type="RefSeq" id="WP_271164957.1">
    <property type="nucleotide sequence ID" value="NZ_BSFD01000004.1"/>
</dbReference>
<name>A0ABQ5T8P7_9CAUL</name>
<dbReference type="Proteomes" id="UP001143509">
    <property type="component" value="Unassembled WGS sequence"/>
</dbReference>
<dbReference type="SUPFAM" id="SSF52833">
    <property type="entry name" value="Thioredoxin-like"/>
    <property type="match status" value="1"/>
</dbReference>
<reference evidence="9" key="2">
    <citation type="submission" date="2023-01" db="EMBL/GenBank/DDBJ databases">
        <authorList>
            <person name="Sun Q."/>
            <person name="Evtushenko L."/>
        </authorList>
    </citation>
    <scope>NUCLEOTIDE SEQUENCE</scope>
    <source>
        <strain evidence="9">VKM B-1499</strain>
    </source>
</reference>
<dbReference type="InterPro" id="IPR019734">
    <property type="entry name" value="TPR_rpt"/>
</dbReference>
<evidence type="ECO:0000256" key="5">
    <source>
        <dbReference type="ARBA" id="ARBA00023284"/>
    </source>
</evidence>
<evidence type="ECO:0000256" key="1">
    <source>
        <dbReference type="ARBA" id="ARBA00008987"/>
    </source>
</evidence>
<dbReference type="InterPro" id="IPR013766">
    <property type="entry name" value="Thioredoxin_domain"/>
</dbReference>
<keyword evidence="4" id="KW-1015">Disulfide bond</keyword>
<dbReference type="PROSITE" id="PS00194">
    <property type="entry name" value="THIOREDOXIN_1"/>
    <property type="match status" value="1"/>
</dbReference>
<comment type="similarity">
    <text evidence="1">Belongs to the thioredoxin family.</text>
</comment>
<dbReference type="EMBL" id="BSFD01000004">
    <property type="protein sequence ID" value="GLK48736.1"/>
    <property type="molecule type" value="Genomic_DNA"/>
</dbReference>
<organism evidence="9 10">
    <name type="scientific">Brevundimonas intermedia</name>
    <dbReference type="NCBI Taxonomy" id="74315"/>
    <lineage>
        <taxon>Bacteria</taxon>
        <taxon>Pseudomonadati</taxon>
        <taxon>Pseudomonadota</taxon>
        <taxon>Alphaproteobacteria</taxon>
        <taxon>Caulobacterales</taxon>
        <taxon>Caulobacteraceae</taxon>
        <taxon>Brevundimonas</taxon>
    </lineage>
</organism>
<keyword evidence="7" id="KW-0802">TPR repeat</keyword>
<keyword evidence="10" id="KW-1185">Reference proteome</keyword>
<gene>
    <name evidence="9" type="ORF">GCM10017620_17090</name>
</gene>
<dbReference type="Pfam" id="PF14561">
    <property type="entry name" value="TPR_20"/>
    <property type="match status" value="1"/>
</dbReference>
<dbReference type="Gene3D" id="3.40.30.10">
    <property type="entry name" value="Glutaredoxin"/>
    <property type="match status" value="1"/>
</dbReference>
<comment type="caution">
    <text evidence="9">The sequence shown here is derived from an EMBL/GenBank/DDBJ whole genome shotgun (WGS) entry which is preliminary data.</text>
</comment>
<dbReference type="InterPro" id="IPR005746">
    <property type="entry name" value="Thioredoxin"/>
</dbReference>
<evidence type="ECO:0000256" key="6">
    <source>
        <dbReference type="NCBIfam" id="TIGR01068"/>
    </source>
</evidence>